<keyword evidence="4 8" id="KW-0067">ATP-binding</keyword>
<keyword evidence="6" id="KW-0226">DNA condensation</keyword>
<comment type="domain">
    <text evidence="8">Contains large globular domains required for ATP hydrolysis at each terminus and a third globular domain forming a flexible hinge near the middle of the molecule. These domains are separated by coiled-coil structures.</text>
</comment>
<evidence type="ECO:0000256" key="7">
    <source>
        <dbReference type="ARBA" id="ARBA00023125"/>
    </source>
</evidence>
<dbReference type="GO" id="GO:0003677">
    <property type="term" value="F:DNA binding"/>
    <property type="evidence" value="ECO:0007669"/>
    <property type="project" value="UniProtKB-UniRule"/>
</dbReference>
<proteinExistence type="inferred from homology"/>
<keyword evidence="3" id="KW-0159">Chromosome partition</keyword>
<protein>
    <recommendedName>
        <fullName evidence="8">Chromosome partition protein Smc</fullName>
    </recommendedName>
</protein>
<dbReference type="Pfam" id="PF02463">
    <property type="entry name" value="SMC_N"/>
    <property type="match status" value="1"/>
</dbReference>
<feature type="coiled-coil region" evidence="8">
    <location>
        <begin position="648"/>
        <end position="808"/>
    </location>
</feature>
<dbReference type="InterPro" id="IPR003395">
    <property type="entry name" value="RecF/RecN/SMC_N"/>
</dbReference>
<dbReference type="InterPro" id="IPR011890">
    <property type="entry name" value="SMC_prok"/>
</dbReference>
<dbReference type="OrthoDB" id="9808768at2"/>
<dbReference type="GO" id="GO:0007062">
    <property type="term" value="P:sister chromatid cohesion"/>
    <property type="evidence" value="ECO:0007669"/>
    <property type="project" value="InterPro"/>
</dbReference>
<evidence type="ECO:0000256" key="5">
    <source>
        <dbReference type="ARBA" id="ARBA00023054"/>
    </source>
</evidence>
<dbReference type="PANTHER" id="PTHR42963:SF1">
    <property type="entry name" value="DUF4476 DOMAIN-CONTAINING PROTEIN"/>
    <property type="match status" value="1"/>
</dbReference>
<organism evidence="10 11">
    <name type="scientific">Legionella beliardensis</name>
    <dbReference type="NCBI Taxonomy" id="91822"/>
    <lineage>
        <taxon>Bacteria</taxon>
        <taxon>Pseudomonadati</taxon>
        <taxon>Pseudomonadota</taxon>
        <taxon>Gammaproteobacteria</taxon>
        <taxon>Legionellales</taxon>
        <taxon>Legionellaceae</taxon>
        <taxon>Legionella</taxon>
    </lineage>
</organism>
<dbReference type="NCBIfam" id="TIGR02168">
    <property type="entry name" value="SMC_prok_B"/>
    <property type="match status" value="1"/>
</dbReference>
<evidence type="ECO:0000256" key="3">
    <source>
        <dbReference type="ARBA" id="ARBA00022829"/>
    </source>
</evidence>
<evidence type="ECO:0000313" key="10">
    <source>
        <dbReference type="EMBL" id="STX30007.1"/>
    </source>
</evidence>
<dbReference type="InterPro" id="IPR027417">
    <property type="entry name" value="P-loop_NTPase"/>
</dbReference>
<sequence length="1161" mass="132212">MHLKQLKLTGFKSFVDSTAISFPSQLVAVVGPNGCGKSNIIDAVKWVLGESSAKNLRGESLTDVIFNGSTSRKAVGQASVELMFDNSMGRLGGQYSHYQEIAIKRLVTRDGDSFYFLNGTRCRRRDITDLFLGTGAGARGYAIIGQGTVSKLVEAQPEELRAYLEEAAGISKYKERRRETVVRINHARDNLVRVTDIREELSKQLQRLEKQAKAAIHYQELKSLEHSYKAEILALRWQHLNQEQLQLEQHLNHLLLEYEQHQASLAEASSQNTSTRIHMEQAQDTLQVLQEQFYQLTAEIARLEEQIQRQHQEKQRLLDEKQQIQIQQWELENQLKQDNELLRDYESTVSKIQADLAKSQNQALLKQQAYQTVQQEKSLWQTKFAQIQQKLAQAEQEVQVQLVHKQHINRQQQDLQLRLEKARGLLIALDEDMAVIDLSQQVANLTALESKKEQQENEYQALFLNLNEARQLLTQTETNLHKAQDEVQQLTTAHAALIAMLTAALEVHYPASTTMQPRLLEVLVVDKEWQYACEMVLKDYLHATVIESVDSVLSASLQSFDMPQCFAVSDISSSKKKSYPCLAEKMTGKIPYFLPNLYHIFTAATLAEACMWLPYINDDESIITPDGCWIAKGWVRIAGKAREDSFSLISKHEELSQLEKALKQAQEALIMLQQKRDELYVNLKEYEDKAIRSRDVLTSIQEEERAAKAQEEAMLVSLSQLSLKKEDVFAECEQLESDLINLAEQHFIMEQALAAALSLKQQFKQEQEQSSSDKHHFDTAFYAAQIELDEARSLVHQLELEKERKQLIQKQTAATILSDELKLRTLDKRLKEIDEQLVVITVPNAALEENLIKKLTNQKELEQHLIMMRENLSVLKKECDVQEAKIKAEDKQIKILQEKIQQLQLQLQTFRVQIGNLLEILNEQGFQAQTLLSKIAPGITILEREQRIEEIVEKINTLGAINLAAIEEYENESQRKSYLDGQYEDLTNALAMLEAAIEKLDKETRARFKQTFDEINATFQSLFPRLFGGGRANLELTGDNLLDAGVLVMAQPPGKRNNTIHLLSGGEKAMTAVALIFAIFQLNPSPFCMLDEVDAPLDDVNVSRFCDLVKEMSQVVQFLFITHNKVTMELANHLIGVTMREPGVSRIVTVDVEDALAITEA</sequence>
<accession>A0A378I472</accession>
<dbReference type="CDD" id="cd03278">
    <property type="entry name" value="ABC_SMC_barmotin"/>
    <property type="match status" value="1"/>
</dbReference>
<dbReference type="GO" id="GO:0007059">
    <property type="term" value="P:chromosome segregation"/>
    <property type="evidence" value="ECO:0007669"/>
    <property type="project" value="UniProtKB-UniRule"/>
</dbReference>
<keyword evidence="5 8" id="KW-0175">Coiled coil</keyword>
<feature type="binding site" evidence="8">
    <location>
        <begin position="32"/>
        <end position="39"/>
    </location>
    <ligand>
        <name>ATP</name>
        <dbReference type="ChEBI" id="CHEBI:30616"/>
    </ligand>
</feature>
<keyword evidence="11" id="KW-1185">Reference proteome</keyword>
<evidence type="ECO:0000259" key="9">
    <source>
        <dbReference type="Pfam" id="PF02463"/>
    </source>
</evidence>
<keyword evidence="1 8" id="KW-0963">Cytoplasm</keyword>
<dbReference type="Gene3D" id="3.40.50.300">
    <property type="entry name" value="P-loop containing nucleotide triphosphate hydrolases"/>
    <property type="match status" value="2"/>
</dbReference>
<evidence type="ECO:0000256" key="1">
    <source>
        <dbReference type="ARBA" id="ARBA00022490"/>
    </source>
</evidence>
<dbReference type="Proteomes" id="UP000254968">
    <property type="component" value="Unassembled WGS sequence"/>
</dbReference>
<dbReference type="InterPro" id="IPR024704">
    <property type="entry name" value="SMC"/>
</dbReference>
<evidence type="ECO:0000313" key="11">
    <source>
        <dbReference type="Proteomes" id="UP000254968"/>
    </source>
</evidence>
<feature type="domain" description="RecF/RecN/SMC N-terminal" evidence="9">
    <location>
        <begin position="2"/>
        <end position="1145"/>
    </location>
</feature>
<comment type="similarity">
    <text evidence="8">Belongs to the SMC family.</text>
</comment>
<dbReference type="GO" id="GO:0005737">
    <property type="term" value="C:cytoplasm"/>
    <property type="evidence" value="ECO:0007669"/>
    <property type="project" value="UniProtKB-SubCell"/>
</dbReference>
<dbReference type="GO" id="GO:0016887">
    <property type="term" value="F:ATP hydrolysis activity"/>
    <property type="evidence" value="ECO:0007669"/>
    <property type="project" value="InterPro"/>
</dbReference>
<comment type="subcellular location">
    <subcellularLocation>
        <location evidence="8">Cytoplasm</location>
    </subcellularLocation>
</comment>
<dbReference type="GO" id="GO:0030261">
    <property type="term" value="P:chromosome condensation"/>
    <property type="evidence" value="ECO:0007669"/>
    <property type="project" value="UniProtKB-KW"/>
</dbReference>
<dbReference type="GO" id="GO:0006260">
    <property type="term" value="P:DNA replication"/>
    <property type="evidence" value="ECO:0007669"/>
    <property type="project" value="UniProtKB-UniRule"/>
</dbReference>
<comment type="function">
    <text evidence="8">Required for chromosome condensation and partitioning.</text>
</comment>
<dbReference type="AlphaFoldDB" id="A0A378I472"/>
<feature type="coiled-coil region" evidence="8">
    <location>
        <begin position="438"/>
        <end position="493"/>
    </location>
</feature>
<feature type="coiled-coil region" evidence="8">
    <location>
        <begin position="184"/>
        <end position="218"/>
    </location>
</feature>
<evidence type="ECO:0000256" key="6">
    <source>
        <dbReference type="ARBA" id="ARBA00023067"/>
    </source>
</evidence>
<comment type="subunit">
    <text evidence="8">Homodimer.</text>
</comment>
<evidence type="ECO:0000256" key="2">
    <source>
        <dbReference type="ARBA" id="ARBA00022741"/>
    </source>
</evidence>
<feature type="coiled-coil region" evidence="8">
    <location>
        <begin position="251"/>
        <end position="397"/>
    </location>
</feature>
<dbReference type="PIRSF" id="PIRSF005719">
    <property type="entry name" value="SMC"/>
    <property type="match status" value="1"/>
</dbReference>
<keyword evidence="7 8" id="KW-0238">DNA-binding</keyword>
<dbReference type="RefSeq" id="WP_115303735.1">
    <property type="nucleotide sequence ID" value="NZ_CAAAHO010000005.1"/>
</dbReference>
<evidence type="ECO:0000256" key="8">
    <source>
        <dbReference type="HAMAP-Rule" id="MF_01894"/>
    </source>
</evidence>
<name>A0A378I472_9GAMM</name>
<evidence type="ECO:0000256" key="4">
    <source>
        <dbReference type="ARBA" id="ARBA00022840"/>
    </source>
</evidence>
<feature type="coiled-coil region" evidence="8">
    <location>
        <begin position="844"/>
        <end position="913"/>
    </location>
</feature>
<dbReference type="EMBL" id="UGNV01000001">
    <property type="protein sequence ID" value="STX30007.1"/>
    <property type="molecule type" value="Genomic_DNA"/>
</dbReference>
<dbReference type="HAMAP" id="MF_01894">
    <property type="entry name" value="Smc_prok"/>
    <property type="match status" value="1"/>
</dbReference>
<gene>
    <name evidence="8 10" type="primary">smc</name>
    <name evidence="10" type="ORF">NCTC13315_02568</name>
</gene>
<reference evidence="10 11" key="1">
    <citation type="submission" date="2018-06" db="EMBL/GenBank/DDBJ databases">
        <authorList>
            <consortium name="Pathogen Informatics"/>
            <person name="Doyle S."/>
        </authorList>
    </citation>
    <scope>NUCLEOTIDE SEQUENCE [LARGE SCALE GENOMIC DNA]</scope>
    <source>
        <strain evidence="10 11">NCTC13315</strain>
    </source>
</reference>
<dbReference type="PANTHER" id="PTHR42963">
    <property type="entry name" value="CHROMOSOME PARTITION PROTEIN MUKB"/>
    <property type="match status" value="1"/>
</dbReference>
<dbReference type="SUPFAM" id="SSF52540">
    <property type="entry name" value="P-loop containing nucleoside triphosphate hydrolases"/>
    <property type="match status" value="1"/>
</dbReference>
<dbReference type="InterPro" id="IPR050308">
    <property type="entry name" value="MukB/SMC"/>
</dbReference>
<dbReference type="GO" id="GO:0005524">
    <property type="term" value="F:ATP binding"/>
    <property type="evidence" value="ECO:0007669"/>
    <property type="project" value="UniProtKB-UniRule"/>
</dbReference>
<keyword evidence="2 8" id="KW-0547">Nucleotide-binding</keyword>